<dbReference type="InterPro" id="IPR001128">
    <property type="entry name" value="Cyt_P450"/>
</dbReference>
<dbReference type="CDD" id="cd20620">
    <property type="entry name" value="CYP132-like"/>
    <property type="match status" value="1"/>
</dbReference>
<dbReference type="PRINTS" id="PR00463">
    <property type="entry name" value="EP450I"/>
</dbReference>
<dbReference type="InterPro" id="IPR050196">
    <property type="entry name" value="Cytochrome_P450_Monoox"/>
</dbReference>
<name>A0ABT3NYS9_9PROT</name>
<evidence type="ECO:0000256" key="1">
    <source>
        <dbReference type="ARBA" id="ARBA00010617"/>
    </source>
</evidence>
<dbReference type="EMBL" id="JAPFQI010000015">
    <property type="protein sequence ID" value="MCW8087322.1"/>
    <property type="molecule type" value="Genomic_DNA"/>
</dbReference>
<dbReference type="PRINTS" id="PR00385">
    <property type="entry name" value="P450"/>
</dbReference>
<dbReference type="InterPro" id="IPR002401">
    <property type="entry name" value="Cyt_P450_E_grp-I"/>
</dbReference>
<sequence>MTQPPTMPGGLPFLGKLPALARNPLAVFEQARSLGDVVRIPVPLRFPLFVLTNPAHIRHVLQENAANYRRTPFHDRLKAVLGEGMLTSEGALWQRQRRLLQPAFRAERIRRFVRIMAGAASDLAERWEAEAGRTIDVSQAMSDLTLDIAVGCMFGGQQRGGDARITAAVLEVQDWISGRFWSLAPEWTERLPTPANRRFRHALSVLDEAIEEIIAKRLAAAEPGDDLLGMLLAAQGDGDRGVDARQVRDEAMTMILAGHETSAAALSWAWHLLALHPEVEARIRDEVARVLGPRTVPTPGDLAQLAYTEATLQEAMRLYPPAGWFPRLAAAPDRLGGHDIPAGSIIALSPWVVQRDARFWPDPERFDPTRFIGEARPAPYTYFPFSGGPRTCIGNHFAMTEMLAALAVMVPRVRPRHGSNAPVEPHLQITLRPAGGLPMRIERVLDR</sequence>
<dbReference type="InterPro" id="IPR036396">
    <property type="entry name" value="Cyt_P450_sf"/>
</dbReference>
<gene>
    <name evidence="8" type="ORF">OF850_16945</name>
</gene>
<dbReference type="Pfam" id="PF00067">
    <property type="entry name" value="p450"/>
    <property type="match status" value="1"/>
</dbReference>
<reference evidence="8 9" key="1">
    <citation type="submission" date="2022-10" db="EMBL/GenBank/DDBJ databases">
        <title>Roseococcus glaciei nov., sp. nov., isolated from glacier.</title>
        <authorList>
            <person name="Liu Q."/>
            <person name="Xin Y.-H."/>
        </authorList>
    </citation>
    <scope>NUCLEOTIDE SEQUENCE [LARGE SCALE GENOMIC DNA]</scope>
    <source>
        <strain evidence="8 9">MDT2-1-1</strain>
    </source>
</reference>
<keyword evidence="9" id="KW-1185">Reference proteome</keyword>
<keyword evidence="5 7" id="KW-0408">Iron</keyword>
<dbReference type="PANTHER" id="PTHR24291">
    <property type="entry name" value="CYTOCHROME P450 FAMILY 4"/>
    <property type="match status" value="1"/>
</dbReference>
<evidence type="ECO:0000256" key="4">
    <source>
        <dbReference type="ARBA" id="ARBA00023002"/>
    </source>
</evidence>
<dbReference type="RefSeq" id="WP_301591502.1">
    <property type="nucleotide sequence ID" value="NZ_JAPFQI010000015.1"/>
</dbReference>
<evidence type="ECO:0000256" key="3">
    <source>
        <dbReference type="ARBA" id="ARBA00022723"/>
    </source>
</evidence>
<protein>
    <submittedName>
        <fullName evidence="8">Cytochrome P450</fullName>
    </submittedName>
</protein>
<dbReference type="PROSITE" id="PS00086">
    <property type="entry name" value="CYTOCHROME_P450"/>
    <property type="match status" value="1"/>
</dbReference>
<keyword evidence="4 7" id="KW-0560">Oxidoreductase</keyword>
<dbReference type="InterPro" id="IPR017972">
    <property type="entry name" value="Cyt_P450_CS"/>
</dbReference>
<evidence type="ECO:0000256" key="7">
    <source>
        <dbReference type="RuleBase" id="RU000461"/>
    </source>
</evidence>
<evidence type="ECO:0000256" key="6">
    <source>
        <dbReference type="ARBA" id="ARBA00023033"/>
    </source>
</evidence>
<evidence type="ECO:0000313" key="8">
    <source>
        <dbReference type="EMBL" id="MCW8087322.1"/>
    </source>
</evidence>
<dbReference type="Proteomes" id="UP001526430">
    <property type="component" value="Unassembled WGS sequence"/>
</dbReference>
<dbReference type="Gene3D" id="1.10.630.10">
    <property type="entry name" value="Cytochrome P450"/>
    <property type="match status" value="1"/>
</dbReference>
<dbReference type="PANTHER" id="PTHR24291:SF50">
    <property type="entry name" value="BIFUNCTIONAL ALBAFLAVENONE MONOOXYGENASE_TERPENE SYNTHASE"/>
    <property type="match status" value="1"/>
</dbReference>
<proteinExistence type="inferred from homology"/>
<evidence type="ECO:0000313" key="9">
    <source>
        <dbReference type="Proteomes" id="UP001526430"/>
    </source>
</evidence>
<evidence type="ECO:0000256" key="2">
    <source>
        <dbReference type="ARBA" id="ARBA00022617"/>
    </source>
</evidence>
<comment type="caution">
    <text evidence="8">The sequence shown here is derived from an EMBL/GenBank/DDBJ whole genome shotgun (WGS) entry which is preliminary data.</text>
</comment>
<keyword evidence="2 7" id="KW-0349">Heme</keyword>
<keyword evidence="3 7" id="KW-0479">Metal-binding</keyword>
<keyword evidence="6 7" id="KW-0503">Monooxygenase</keyword>
<dbReference type="SUPFAM" id="SSF48264">
    <property type="entry name" value="Cytochrome P450"/>
    <property type="match status" value="1"/>
</dbReference>
<evidence type="ECO:0000256" key="5">
    <source>
        <dbReference type="ARBA" id="ARBA00023004"/>
    </source>
</evidence>
<comment type="similarity">
    <text evidence="1 7">Belongs to the cytochrome P450 family.</text>
</comment>
<organism evidence="8 9">
    <name type="scientific">Sabulicella glaciei</name>
    <dbReference type="NCBI Taxonomy" id="2984948"/>
    <lineage>
        <taxon>Bacteria</taxon>
        <taxon>Pseudomonadati</taxon>
        <taxon>Pseudomonadota</taxon>
        <taxon>Alphaproteobacteria</taxon>
        <taxon>Acetobacterales</taxon>
        <taxon>Acetobacteraceae</taxon>
        <taxon>Sabulicella</taxon>
    </lineage>
</organism>
<accession>A0ABT3NYS9</accession>